<dbReference type="Gene3D" id="3.60.10.10">
    <property type="entry name" value="Endonuclease/exonuclease/phosphatase"/>
    <property type="match status" value="1"/>
</dbReference>
<dbReference type="PROSITE" id="PS50878">
    <property type="entry name" value="RT_POL"/>
    <property type="match status" value="1"/>
</dbReference>
<organism evidence="2 3">
    <name type="scientific">Acorus calamus</name>
    <name type="common">Sweet flag</name>
    <dbReference type="NCBI Taxonomy" id="4465"/>
    <lineage>
        <taxon>Eukaryota</taxon>
        <taxon>Viridiplantae</taxon>
        <taxon>Streptophyta</taxon>
        <taxon>Embryophyta</taxon>
        <taxon>Tracheophyta</taxon>
        <taxon>Spermatophyta</taxon>
        <taxon>Magnoliopsida</taxon>
        <taxon>Liliopsida</taxon>
        <taxon>Acoraceae</taxon>
        <taxon>Acorus</taxon>
    </lineage>
</organism>
<sequence length="851" mass="96600">MEAIVRRTIHELGAGLLDEWDFKEARGAAGGILFCWNSRFWQVLDRSVGRYSLSLLLVNKQTGSKWGCSGVYGPHEDAERAALWEDLSDIRVRWNVPVAFMGDFNVLRRAEERNRGGEVTPAMATFSDWIEEEGLIDLPLSNHAFTWSNMREEPSLARLDRVLVDEEWESAHPNCYMQGLPRAVSDHIPLLLSSEVVRPAPGPFRFASWWCEVEGIEDLIRNSLNASASGLRGARQVAFKLCRLKRILRQWSRTVLAARSAKKQELLTVIQDLDRAEEVAMLDKTARNTRGAAKGELAEILKTEEIEWRQKSKALWLHAGDNNTKFFHRAANQRRRANRITQINIEGRLWEEQSEIRANLVEHFKRAFSKRRGWKPTWEDPELPKLGAEQREFLEAPFSEIEIHRAVARAEGDKAPGPDGFGLIFFQRYWNIVTGDVVAMFEEFHAGSQSVGCLNASHFVLIPKKEDAVRVGEFRSICLVNGAYMIVAKVMAAHLKEVCGELVADAQSAFLPGRLLQEGFISAQELVSSLHKDKRKGLLFKLDFAKAYDSVDRDFLLNLMAQHGFQERWLRMTRQCIDTARASLMINGEAAGYFPINRGLRQGDPLSPILFVLIANVLQRLCRKAEEAGWVSGLANSPAGRKVTILQYADDTILLSEATGKSVRGLRFIVFCFALLSGLSLNLNKSTMHGIHTSREEEAELRAWMGCPSGSFPTKHLGLPLVRGRLKKEHWEPLIERFERRLAGWKGKLLSWGRRLTLINAVLSNLPIFYLSVFRIPVGVLDRLDRIRKRFLWQGSDESRRAPHLVDWGTVCKPKKEGGMGVLDLRVMNRALLSKWVWRWFSQSNAFGGIS</sequence>
<accession>A0AAV9DI55</accession>
<proteinExistence type="predicted"/>
<protein>
    <recommendedName>
        <fullName evidence="1">Reverse transcriptase domain-containing protein</fullName>
    </recommendedName>
</protein>
<feature type="domain" description="Reverse transcriptase" evidence="1">
    <location>
        <begin position="443"/>
        <end position="709"/>
    </location>
</feature>
<keyword evidence="3" id="KW-1185">Reference proteome</keyword>
<comment type="caution">
    <text evidence="2">The sequence shown here is derived from an EMBL/GenBank/DDBJ whole genome shotgun (WGS) entry which is preliminary data.</text>
</comment>
<evidence type="ECO:0000259" key="1">
    <source>
        <dbReference type="PROSITE" id="PS50878"/>
    </source>
</evidence>
<dbReference type="Proteomes" id="UP001180020">
    <property type="component" value="Unassembled WGS sequence"/>
</dbReference>
<dbReference type="SUPFAM" id="SSF56672">
    <property type="entry name" value="DNA/RNA polymerases"/>
    <property type="match status" value="1"/>
</dbReference>
<name>A0AAV9DI55_ACOCL</name>
<dbReference type="AlphaFoldDB" id="A0AAV9DI55"/>
<dbReference type="EMBL" id="JAUJYO010000013">
    <property type="protein sequence ID" value="KAK1300868.1"/>
    <property type="molecule type" value="Genomic_DNA"/>
</dbReference>
<evidence type="ECO:0000313" key="3">
    <source>
        <dbReference type="Proteomes" id="UP001180020"/>
    </source>
</evidence>
<evidence type="ECO:0000313" key="2">
    <source>
        <dbReference type="EMBL" id="KAK1300868.1"/>
    </source>
</evidence>
<dbReference type="PANTHER" id="PTHR33116">
    <property type="entry name" value="REVERSE TRANSCRIPTASE ZINC-BINDING DOMAIN-CONTAINING PROTEIN-RELATED-RELATED"/>
    <property type="match status" value="1"/>
</dbReference>
<dbReference type="PANTHER" id="PTHR33116:SF78">
    <property type="entry name" value="OS12G0587133 PROTEIN"/>
    <property type="match status" value="1"/>
</dbReference>
<dbReference type="InterPro" id="IPR043502">
    <property type="entry name" value="DNA/RNA_pol_sf"/>
</dbReference>
<dbReference type="InterPro" id="IPR036691">
    <property type="entry name" value="Endo/exonu/phosph_ase_sf"/>
</dbReference>
<dbReference type="InterPro" id="IPR000477">
    <property type="entry name" value="RT_dom"/>
</dbReference>
<reference evidence="2" key="2">
    <citation type="submission" date="2023-06" db="EMBL/GenBank/DDBJ databases">
        <authorList>
            <person name="Ma L."/>
            <person name="Liu K.-W."/>
            <person name="Li Z."/>
            <person name="Hsiao Y.-Y."/>
            <person name="Qi Y."/>
            <person name="Fu T."/>
            <person name="Tang G."/>
            <person name="Zhang D."/>
            <person name="Sun W.-H."/>
            <person name="Liu D.-K."/>
            <person name="Li Y."/>
            <person name="Chen G.-Z."/>
            <person name="Liu X.-D."/>
            <person name="Liao X.-Y."/>
            <person name="Jiang Y.-T."/>
            <person name="Yu X."/>
            <person name="Hao Y."/>
            <person name="Huang J."/>
            <person name="Zhao X.-W."/>
            <person name="Ke S."/>
            <person name="Chen Y.-Y."/>
            <person name="Wu W.-L."/>
            <person name="Hsu J.-L."/>
            <person name="Lin Y.-F."/>
            <person name="Huang M.-D."/>
            <person name="Li C.-Y."/>
            <person name="Huang L."/>
            <person name="Wang Z.-W."/>
            <person name="Zhao X."/>
            <person name="Zhong W.-Y."/>
            <person name="Peng D.-H."/>
            <person name="Ahmad S."/>
            <person name="Lan S."/>
            <person name="Zhang J.-S."/>
            <person name="Tsai W.-C."/>
            <person name="Van De Peer Y."/>
            <person name="Liu Z.-J."/>
        </authorList>
    </citation>
    <scope>NUCLEOTIDE SEQUENCE</scope>
    <source>
        <strain evidence="2">CP</strain>
        <tissue evidence="2">Leaves</tissue>
    </source>
</reference>
<reference evidence="2" key="1">
    <citation type="journal article" date="2023" name="Nat. Commun.">
        <title>Diploid and tetraploid genomes of Acorus and the evolution of monocots.</title>
        <authorList>
            <person name="Ma L."/>
            <person name="Liu K.W."/>
            <person name="Li Z."/>
            <person name="Hsiao Y.Y."/>
            <person name="Qi Y."/>
            <person name="Fu T."/>
            <person name="Tang G.D."/>
            <person name="Zhang D."/>
            <person name="Sun W.H."/>
            <person name="Liu D.K."/>
            <person name="Li Y."/>
            <person name="Chen G.Z."/>
            <person name="Liu X.D."/>
            <person name="Liao X.Y."/>
            <person name="Jiang Y.T."/>
            <person name="Yu X."/>
            <person name="Hao Y."/>
            <person name="Huang J."/>
            <person name="Zhao X.W."/>
            <person name="Ke S."/>
            <person name="Chen Y.Y."/>
            <person name="Wu W.L."/>
            <person name="Hsu J.L."/>
            <person name="Lin Y.F."/>
            <person name="Huang M.D."/>
            <person name="Li C.Y."/>
            <person name="Huang L."/>
            <person name="Wang Z.W."/>
            <person name="Zhao X."/>
            <person name="Zhong W.Y."/>
            <person name="Peng D.H."/>
            <person name="Ahmad S."/>
            <person name="Lan S."/>
            <person name="Zhang J.S."/>
            <person name="Tsai W.C."/>
            <person name="Van de Peer Y."/>
            <person name="Liu Z.J."/>
        </authorList>
    </citation>
    <scope>NUCLEOTIDE SEQUENCE</scope>
    <source>
        <strain evidence="2">CP</strain>
    </source>
</reference>
<dbReference type="SUPFAM" id="SSF56219">
    <property type="entry name" value="DNase I-like"/>
    <property type="match status" value="1"/>
</dbReference>
<gene>
    <name evidence="2" type="ORF">QJS10_CPB13g01356</name>
</gene>
<dbReference type="CDD" id="cd01650">
    <property type="entry name" value="RT_nLTR_like"/>
    <property type="match status" value="1"/>
</dbReference>
<dbReference type="Pfam" id="PF00078">
    <property type="entry name" value="RVT_1"/>
    <property type="match status" value="1"/>
</dbReference>